<proteinExistence type="predicted"/>
<feature type="region of interest" description="Disordered" evidence="1">
    <location>
        <begin position="1"/>
        <end position="21"/>
    </location>
</feature>
<dbReference type="EMBL" id="AMZH03001768">
    <property type="protein sequence ID" value="RRT78076.1"/>
    <property type="molecule type" value="Genomic_DNA"/>
</dbReference>
<evidence type="ECO:0000313" key="3">
    <source>
        <dbReference type="Proteomes" id="UP000287651"/>
    </source>
</evidence>
<organism evidence="2 3">
    <name type="scientific">Ensete ventricosum</name>
    <name type="common">Abyssinian banana</name>
    <name type="synonym">Musa ensete</name>
    <dbReference type="NCBI Taxonomy" id="4639"/>
    <lineage>
        <taxon>Eukaryota</taxon>
        <taxon>Viridiplantae</taxon>
        <taxon>Streptophyta</taxon>
        <taxon>Embryophyta</taxon>
        <taxon>Tracheophyta</taxon>
        <taxon>Spermatophyta</taxon>
        <taxon>Magnoliopsida</taxon>
        <taxon>Liliopsida</taxon>
        <taxon>Zingiberales</taxon>
        <taxon>Musaceae</taxon>
        <taxon>Ensete</taxon>
    </lineage>
</organism>
<name>A0A427APC2_ENSVE</name>
<dbReference type="Proteomes" id="UP000287651">
    <property type="component" value="Unassembled WGS sequence"/>
</dbReference>
<comment type="caution">
    <text evidence="2">The sequence shown here is derived from an EMBL/GenBank/DDBJ whole genome shotgun (WGS) entry which is preliminary data.</text>
</comment>
<sequence>MRRPLSSRPRRDLYTGNNGGASATKNFAHFKSTKILHVIWKDASQVVLMKTRLQKMSGTK</sequence>
<gene>
    <name evidence="2" type="ORF">B296_00006193</name>
</gene>
<protein>
    <submittedName>
        <fullName evidence="2">Uncharacterized protein</fullName>
    </submittedName>
</protein>
<evidence type="ECO:0000256" key="1">
    <source>
        <dbReference type="SAM" id="MobiDB-lite"/>
    </source>
</evidence>
<accession>A0A427APC2</accession>
<dbReference type="AlphaFoldDB" id="A0A427APC2"/>
<reference evidence="2 3" key="1">
    <citation type="journal article" date="2014" name="Agronomy (Basel)">
        <title>A Draft Genome Sequence for Ensete ventricosum, the Drought-Tolerant Tree Against Hunger.</title>
        <authorList>
            <person name="Harrison J."/>
            <person name="Moore K.A."/>
            <person name="Paszkiewicz K."/>
            <person name="Jones T."/>
            <person name="Grant M."/>
            <person name="Ambacheew D."/>
            <person name="Muzemil S."/>
            <person name="Studholme D.J."/>
        </authorList>
    </citation>
    <scope>NUCLEOTIDE SEQUENCE [LARGE SCALE GENOMIC DNA]</scope>
</reference>
<evidence type="ECO:0000313" key="2">
    <source>
        <dbReference type="EMBL" id="RRT78076.1"/>
    </source>
</evidence>